<comment type="caution">
    <text evidence="2">The sequence shown here is derived from an EMBL/GenBank/DDBJ whole genome shotgun (WGS) entry which is preliminary data.</text>
</comment>
<sequence>MISRGHALPITGQKDEHPPPPTGVGYSYYFRNYRGALHSFFTDARSTLPNAGLLGWSVLWLLFDELGTPVGEKKNSDGSQTHYFWELLTLSLSGARGGKRRL</sequence>
<evidence type="ECO:0000313" key="3">
    <source>
        <dbReference type="Proteomes" id="UP000886998"/>
    </source>
</evidence>
<keyword evidence="3" id="KW-1185">Reference proteome</keyword>
<protein>
    <submittedName>
        <fullName evidence="2">Uncharacterized protein</fullName>
    </submittedName>
</protein>
<feature type="region of interest" description="Disordered" evidence="1">
    <location>
        <begin position="1"/>
        <end position="21"/>
    </location>
</feature>
<dbReference type="AlphaFoldDB" id="A0A8X6Y921"/>
<evidence type="ECO:0000256" key="1">
    <source>
        <dbReference type="SAM" id="MobiDB-lite"/>
    </source>
</evidence>
<dbReference type="EMBL" id="BMAV01016827">
    <property type="protein sequence ID" value="GFY67943.1"/>
    <property type="molecule type" value="Genomic_DNA"/>
</dbReference>
<accession>A0A8X6Y921</accession>
<proteinExistence type="predicted"/>
<evidence type="ECO:0000313" key="2">
    <source>
        <dbReference type="EMBL" id="GFY67943.1"/>
    </source>
</evidence>
<reference evidence="2" key="1">
    <citation type="submission" date="2020-08" db="EMBL/GenBank/DDBJ databases">
        <title>Multicomponent nature underlies the extraordinary mechanical properties of spider dragline silk.</title>
        <authorList>
            <person name="Kono N."/>
            <person name="Nakamura H."/>
            <person name="Mori M."/>
            <person name="Yoshida Y."/>
            <person name="Ohtoshi R."/>
            <person name="Malay A.D."/>
            <person name="Moran D.A.P."/>
            <person name="Tomita M."/>
            <person name="Numata K."/>
            <person name="Arakawa K."/>
        </authorList>
    </citation>
    <scope>NUCLEOTIDE SEQUENCE</scope>
</reference>
<name>A0A8X6Y921_9ARAC</name>
<gene>
    <name evidence="2" type="ORF">TNIN_305271</name>
</gene>
<dbReference type="Proteomes" id="UP000886998">
    <property type="component" value="Unassembled WGS sequence"/>
</dbReference>
<organism evidence="2 3">
    <name type="scientific">Trichonephila inaurata madagascariensis</name>
    <dbReference type="NCBI Taxonomy" id="2747483"/>
    <lineage>
        <taxon>Eukaryota</taxon>
        <taxon>Metazoa</taxon>
        <taxon>Ecdysozoa</taxon>
        <taxon>Arthropoda</taxon>
        <taxon>Chelicerata</taxon>
        <taxon>Arachnida</taxon>
        <taxon>Araneae</taxon>
        <taxon>Araneomorphae</taxon>
        <taxon>Entelegynae</taxon>
        <taxon>Araneoidea</taxon>
        <taxon>Nephilidae</taxon>
        <taxon>Trichonephila</taxon>
        <taxon>Trichonephila inaurata</taxon>
    </lineage>
</organism>